<dbReference type="Proteomes" id="UP001194746">
    <property type="component" value="Unassembled WGS sequence"/>
</dbReference>
<proteinExistence type="predicted"/>
<dbReference type="GO" id="GO:0000329">
    <property type="term" value="C:fungal-type vacuole membrane"/>
    <property type="evidence" value="ECO:0007669"/>
    <property type="project" value="InterPro"/>
</dbReference>
<keyword evidence="2" id="KW-1133">Transmembrane helix</keyword>
<keyword evidence="2" id="KW-0472">Membrane</keyword>
<name>A0AAD4CMV0_ASPNN</name>
<reference evidence="3" key="1">
    <citation type="journal article" date="2019" name="Beilstein J. Org. Chem.">
        <title>Nanangenines: drimane sesquiterpenoids as the dominant metabolite cohort of a novel Australian fungus, Aspergillus nanangensis.</title>
        <authorList>
            <person name="Lacey H.J."/>
            <person name="Gilchrist C.L.M."/>
            <person name="Crombie A."/>
            <person name="Kalaitzis J.A."/>
            <person name="Vuong D."/>
            <person name="Rutledge P.J."/>
            <person name="Turner P."/>
            <person name="Pitt J.I."/>
            <person name="Lacey E."/>
            <person name="Chooi Y.H."/>
            <person name="Piggott A.M."/>
        </authorList>
    </citation>
    <scope>NUCLEOTIDE SEQUENCE</scope>
    <source>
        <strain evidence="3">MST-FP2251</strain>
    </source>
</reference>
<accession>A0AAD4CMV0</accession>
<evidence type="ECO:0000313" key="4">
    <source>
        <dbReference type="Proteomes" id="UP001194746"/>
    </source>
</evidence>
<dbReference type="PANTHER" id="PTHR35895:SF2">
    <property type="match status" value="1"/>
</dbReference>
<keyword evidence="2" id="KW-0812">Transmembrane</keyword>
<organism evidence="3 4">
    <name type="scientific">Aspergillus nanangensis</name>
    <dbReference type="NCBI Taxonomy" id="2582783"/>
    <lineage>
        <taxon>Eukaryota</taxon>
        <taxon>Fungi</taxon>
        <taxon>Dikarya</taxon>
        <taxon>Ascomycota</taxon>
        <taxon>Pezizomycotina</taxon>
        <taxon>Eurotiomycetes</taxon>
        <taxon>Eurotiomycetidae</taxon>
        <taxon>Eurotiales</taxon>
        <taxon>Aspergillaceae</taxon>
        <taxon>Aspergillus</taxon>
        <taxon>Aspergillus subgen. Circumdati</taxon>
    </lineage>
</organism>
<evidence type="ECO:0000256" key="2">
    <source>
        <dbReference type="SAM" id="Phobius"/>
    </source>
</evidence>
<evidence type="ECO:0000256" key="1">
    <source>
        <dbReference type="SAM" id="MobiDB-lite"/>
    </source>
</evidence>
<reference evidence="3" key="2">
    <citation type="submission" date="2020-02" db="EMBL/GenBank/DDBJ databases">
        <authorList>
            <person name="Gilchrist C.L.M."/>
            <person name="Chooi Y.-H."/>
        </authorList>
    </citation>
    <scope>NUCLEOTIDE SEQUENCE</scope>
    <source>
        <strain evidence="3">MST-FP2251</strain>
    </source>
</reference>
<sequence length="409" mass="43731">MPIGESHKSSGVVIGPRKLSVDSDDSERPDGSQEELGTVDRGSHIGAKRDRPRGFWSTLWKHFKRYWLCYGLLGLVFLAVFLPVFFLVILPAIAQRLVDNAMIPIHSAEVLRPTPDSITFSLGASLTVPLGLSVSVDRFNLSLFDRSVEPRKPYITAPLGPLTLKGKSDLSITNQTTQIEDQDQFTAFLAKAVYSKKFKLSAYGKTTAHLGKLKVPLTLDKDIELDGLDQLSGFAIDSASLALPPKEDGSNLVGGATLPNHSLVTFALGNVTLDLKVGDLILGNGTIDNVLLRPGNNSVPLRGVLDINTALKNIGTLLAAQTDALSQGELTLSASGHSTIYDGVHIPYFEKVLNNLTVTAKVPLLKVLFGTLSELVISNPDTIGNVTNALQNTDLTSSPNMNINGGGGG</sequence>
<keyword evidence="4" id="KW-1185">Reference proteome</keyword>
<dbReference type="InterPro" id="IPR046368">
    <property type="entry name" value="Tag1"/>
</dbReference>
<dbReference type="PANTHER" id="PTHR35895">
    <property type="entry name" value="CHROMOSOME 16, WHOLE GENOME SHOTGUN SEQUENCE"/>
    <property type="match status" value="1"/>
</dbReference>
<dbReference type="EMBL" id="VCAU01000037">
    <property type="protein sequence ID" value="KAF9889386.1"/>
    <property type="molecule type" value="Genomic_DNA"/>
</dbReference>
<dbReference type="Pfam" id="PF12505">
    <property type="entry name" value="DUF3712"/>
    <property type="match status" value="1"/>
</dbReference>
<dbReference type="InterPro" id="IPR022185">
    <property type="entry name" value="DUF3712"/>
</dbReference>
<comment type="caution">
    <text evidence="3">The sequence shown here is derived from an EMBL/GenBank/DDBJ whole genome shotgun (WGS) entry which is preliminary data.</text>
</comment>
<feature type="transmembrane region" description="Helical" evidence="2">
    <location>
        <begin position="67"/>
        <end position="94"/>
    </location>
</feature>
<feature type="region of interest" description="Disordered" evidence="1">
    <location>
        <begin position="1"/>
        <end position="45"/>
    </location>
</feature>
<gene>
    <name evidence="3" type="ORF">FE257_007496</name>
</gene>
<evidence type="ECO:0000313" key="3">
    <source>
        <dbReference type="EMBL" id="KAF9889386.1"/>
    </source>
</evidence>
<protein>
    <submittedName>
        <fullName evidence="3">Uncharacterized protein</fullName>
    </submittedName>
</protein>
<dbReference type="AlphaFoldDB" id="A0AAD4CMV0"/>